<organism evidence="2 3">
    <name type="scientific">Microbacterium oleivorans</name>
    <dbReference type="NCBI Taxonomy" id="273677"/>
    <lineage>
        <taxon>Bacteria</taxon>
        <taxon>Bacillati</taxon>
        <taxon>Actinomycetota</taxon>
        <taxon>Actinomycetes</taxon>
        <taxon>Micrococcales</taxon>
        <taxon>Microbacteriaceae</taxon>
        <taxon>Microbacterium</taxon>
    </lineage>
</organism>
<protein>
    <submittedName>
        <fullName evidence="2">Uncharacterized protein</fullName>
    </submittedName>
</protein>
<dbReference type="AlphaFoldDB" id="A0A4V3B3L0"/>
<evidence type="ECO:0000256" key="1">
    <source>
        <dbReference type="SAM" id="Phobius"/>
    </source>
</evidence>
<feature type="transmembrane region" description="Helical" evidence="1">
    <location>
        <begin position="101"/>
        <end position="124"/>
    </location>
</feature>
<sequence>MIAWVDLVWSAAGAAVGAPISAAMGTLPERNATRGVSLRAAQHQARAETDWRVRELLQDFFRPQSPSGSRRSGDDDAGALIVAAFILVVVVGLYARFVIPIAVAMFLLSAICMLVTVCVFGVLWWRRVFNGRANGWLLTLTVLYAGVGALVALWLVEPPLHGVVTDAAAAVEKDGLGAVIPFLVPLLFQLVGAVASFALLVSSIGLCIANVTSVLIAVRAWGFRWLWRPLFWAARWTTGRWAAAVMISLGILAPMLASGLALDWAYQLSE</sequence>
<keyword evidence="1" id="KW-0472">Membrane</keyword>
<feature type="transmembrane region" description="Helical" evidence="1">
    <location>
        <begin position="207"/>
        <end position="227"/>
    </location>
</feature>
<accession>A0A4V3B3L0</accession>
<gene>
    <name evidence="2" type="ORF">E2R54_02175</name>
</gene>
<dbReference type="RefSeq" id="WP_133398529.1">
    <property type="nucleotide sequence ID" value="NZ_SMZX01000001.1"/>
</dbReference>
<feature type="transmembrane region" description="Helical" evidence="1">
    <location>
        <begin position="77"/>
        <end position="95"/>
    </location>
</feature>
<name>A0A4V3B3L0_9MICO</name>
<feature type="transmembrane region" description="Helical" evidence="1">
    <location>
        <begin position="136"/>
        <end position="156"/>
    </location>
</feature>
<keyword evidence="1" id="KW-0812">Transmembrane</keyword>
<dbReference type="EMBL" id="SMZX01000001">
    <property type="protein sequence ID" value="TDL45293.1"/>
    <property type="molecule type" value="Genomic_DNA"/>
</dbReference>
<proteinExistence type="predicted"/>
<evidence type="ECO:0000313" key="2">
    <source>
        <dbReference type="EMBL" id="TDL45293.1"/>
    </source>
</evidence>
<keyword evidence="1" id="KW-1133">Transmembrane helix</keyword>
<reference evidence="2 3" key="1">
    <citation type="submission" date="2019-03" db="EMBL/GenBank/DDBJ databases">
        <title>Genome Sequencing and Assembly of Various Microbes Isolated from Partially Reclaimed Soil and Acid Mine Drainage (AMD) Site.</title>
        <authorList>
            <person name="Steinbock B."/>
            <person name="Bechtold R."/>
            <person name="Sevigny J.L."/>
            <person name="Thomas D."/>
            <person name="Cuthill L.R."/>
            <person name="Aveiro Johannsen E.J."/>
            <person name="Thomas K."/>
            <person name="Ghosh A."/>
        </authorList>
    </citation>
    <scope>NUCLEOTIDE SEQUENCE [LARGE SCALE GENOMIC DNA]</scope>
    <source>
        <strain evidence="2 3">F-B2</strain>
    </source>
</reference>
<feature type="transmembrane region" description="Helical" evidence="1">
    <location>
        <begin position="239"/>
        <end position="262"/>
    </location>
</feature>
<dbReference type="Proteomes" id="UP000295633">
    <property type="component" value="Unassembled WGS sequence"/>
</dbReference>
<feature type="transmembrane region" description="Helical" evidence="1">
    <location>
        <begin position="176"/>
        <end position="200"/>
    </location>
</feature>
<comment type="caution">
    <text evidence="2">The sequence shown here is derived from an EMBL/GenBank/DDBJ whole genome shotgun (WGS) entry which is preliminary data.</text>
</comment>
<evidence type="ECO:0000313" key="3">
    <source>
        <dbReference type="Proteomes" id="UP000295633"/>
    </source>
</evidence>